<proteinExistence type="predicted"/>
<evidence type="ECO:0000313" key="1">
    <source>
        <dbReference type="EMBL" id="KFM79861.1"/>
    </source>
</evidence>
<reference evidence="1 2" key="1">
    <citation type="submission" date="2013-11" db="EMBL/GenBank/DDBJ databases">
        <title>Genome sequencing of Stegodyphus mimosarum.</title>
        <authorList>
            <person name="Bechsgaard J."/>
        </authorList>
    </citation>
    <scope>NUCLEOTIDE SEQUENCE [LARGE SCALE GENOMIC DNA]</scope>
</reference>
<evidence type="ECO:0000313" key="2">
    <source>
        <dbReference type="Proteomes" id="UP000054359"/>
    </source>
</evidence>
<dbReference type="EMBL" id="KK121160">
    <property type="protein sequence ID" value="KFM79861.1"/>
    <property type="molecule type" value="Genomic_DNA"/>
</dbReference>
<accession>A0A087UR72</accession>
<organism evidence="1 2">
    <name type="scientific">Stegodyphus mimosarum</name>
    <name type="common">African social velvet spider</name>
    <dbReference type="NCBI Taxonomy" id="407821"/>
    <lineage>
        <taxon>Eukaryota</taxon>
        <taxon>Metazoa</taxon>
        <taxon>Ecdysozoa</taxon>
        <taxon>Arthropoda</taxon>
        <taxon>Chelicerata</taxon>
        <taxon>Arachnida</taxon>
        <taxon>Araneae</taxon>
        <taxon>Araneomorphae</taxon>
        <taxon>Entelegynae</taxon>
        <taxon>Eresoidea</taxon>
        <taxon>Eresidae</taxon>
        <taxon>Stegodyphus</taxon>
    </lineage>
</organism>
<name>A0A087UR72_STEMI</name>
<dbReference type="Proteomes" id="UP000054359">
    <property type="component" value="Unassembled WGS sequence"/>
</dbReference>
<feature type="non-terminal residue" evidence="1">
    <location>
        <position position="88"/>
    </location>
</feature>
<gene>
    <name evidence="1" type="ORF">X975_26503</name>
</gene>
<protein>
    <submittedName>
        <fullName evidence="1">Uncharacterized protein</fullName>
    </submittedName>
</protein>
<dbReference type="AlphaFoldDB" id="A0A087UR72"/>
<sequence>MVQEKVLPAETSALLSTVQNSYGFIDSYMKTNKANRINIIVKGKTKKLLNEEGTVIESSLKVQESSSGMAVLYAVDKVKSVVMGTGSK</sequence>
<keyword evidence="2" id="KW-1185">Reference proteome</keyword>